<accession>A0ABD3AGV3</accession>
<comment type="caution">
    <text evidence="1">The sequence shown here is derived from an EMBL/GenBank/DDBJ whole genome shotgun (WGS) entry which is preliminary data.</text>
</comment>
<evidence type="ECO:0000313" key="2">
    <source>
        <dbReference type="Proteomes" id="UP001630127"/>
    </source>
</evidence>
<evidence type="ECO:0000313" key="1">
    <source>
        <dbReference type="EMBL" id="KAL3529727.1"/>
    </source>
</evidence>
<organism evidence="1 2">
    <name type="scientific">Cinchona calisaya</name>
    <dbReference type="NCBI Taxonomy" id="153742"/>
    <lineage>
        <taxon>Eukaryota</taxon>
        <taxon>Viridiplantae</taxon>
        <taxon>Streptophyta</taxon>
        <taxon>Embryophyta</taxon>
        <taxon>Tracheophyta</taxon>
        <taxon>Spermatophyta</taxon>
        <taxon>Magnoliopsida</taxon>
        <taxon>eudicotyledons</taxon>
        <taxon>Gunneridae</taxon>
        <taxon>Pentapetalae</taxon>
        <taxon>asterids</taxon>
        <taxon>lamiids</taxon>
        <taxon>Gentianales</taxon>
        <taxon>Rubiaceae</taxon>
        <taxon>Cinchonoideae</taxon>
        <taxon>Cinchoneae</taxon>
        <taxon>Cinchona</taxon>
    </lineage>
</organism>
<dbReference type="AlphaFoldDB" id="A0ABD3AGV3"/>
<proteinExistence type="predicted"/>
<dbReference type="Proteomes" id="UP001630127">
    <property type="component" value="Unassembled WGS sequence"/>
</dbReference>
<protein>
    <submittedName>
        <fullName evidence="1">Uncharacterized protein</fullName>
    </submittedName>
</protein>
<name>A0ABD3AGV3_9GENT</name>
<gene>
    <name evidence="1" type="ORF">ACH5RR_009049</name>
</gene>
<dbReference type="EMBL" id="JBJUIK010000004">
    <property type="protein sequence ID" value="KAL3529727.1"/>
    <property type="molecule type" value="Genomic_DNA"/>
</dbReference>
<keyword evidence="2" id="KW-1185">Reference proteome</keyword>
<reference evidence="1 2" key="1">
    <citation type="submission" date="2024-11" db="EMBL/GenBank/DDBJ databases">
        <title>A near-complete genome assembly of Cinchona calisaya.</title>
        <authorList>
            <person name="Lian D.C."/>
            <person name="Zhao X.W."/>
            <person name="Wei L."/>
        </authorList>
    </citation>
    <scope>NUCLEOTIDE SEQUENCE [LARGE SCALE GENOMIC DNA]</scope>
    <source>
        <tissue evidence="1">Nenye</tissue>
    </source>
</reference>
<sequence>MDEDLITRLIEADMGSNLLMVKANEDSGKEKLGDNKTTNRKLIKGKQGRTIIKIMNKAEKKALTDITGISNSEIELGKRKLLLRDEEISDDTNLRHVERETKLIIVTR</sequence>